<dbReference type="PANTHER" id="PTHR10543:SF142">
    <property type="entry name" value="OS06G0162550 PROTEIN"/>
    <property type="match status" value="1"/>
</dbReference>
<feature type="binding site" evidence="5">
    <location>
        <position position="61"/>
    </location>
    <ligand>
        <name>Fe cation</name>
        <dbReference type="ChEBI" id="CHEBI:24875"/>
        <note>catalytic</note>
    </ligand>
</feature>
<evidence type="ECO:0000256" key="5">
    <source>
        <dbReference type="PIRSR" id="PIRSR604294-1"/>
    </source>
</evidence>
<evidence type="ECO:0000313" key="7">
    <source>
        <dbReference type="Proteomes" id="UP000017836"/>
    </source>
</evidence>
<evidence type="ECO:0000313" key="6">
    <source>
        <dbReference type="EMBL" id="ERN15065.1"/>
    </source>
</evidence>
<organism evidence="6 7">
    <name type="scientific">Amborella trichopoda</name>
    <dbReference type="NCBI Taxonomy" id="13333"/>
    <lineage>
        <taxon>Eukaryota</taxon>
        <taxon>Viridiplantae</taxon>
        <taxon>Streptophyta</taxon>
        <taxon>Embryophyta</taxon>
        <taxon>Tracheophyta</taxon>
        <taxon>Spermatophyta</taxon>
        <taxon>Magnoliopsida</taxon>
        <taxon>Amborellales</taxon>
        <taxon>Amborellaceae</taxon>
        <taxon>Amborella</taxon>
    </lineage>
</organism>
<dbReference type="Gramene" id="ERN15065">
    <property type="protein sequence ID" value="ERN15065"/>
    <property type="gene ID" value="AMTR_s00056p00029160"/>
</dbReference>
<dbReference type="OMA" id="HEAYITC"/>
<keyword evidence="7" id="KW-1185">Reference proteome</keyword>
<dbReference type="GO" id="GO:0016702">
    <property type="term" value="F:oxidoreductase activity, acting on single donors with incorporation of molecular oxygen, incorporation of two atoms of oxygen"/>
    <property type="evidence" value="ECO:0007669"/>
    <property type="project" value="InterPro"/>
</dbReference>
<reference evidence="7" key="1">
    <citation type="journal article" date="2013" name="Science">
        <title>The Amborella genome and the evolution of flowering plants.</title>
        <authorList>
            <consortium name="Amborella Genome Project"/>
        </authorList>
    </citation>
    <scope>NUCLEOTIDE SEQUENCE [LARGE SCALE GENOMIC DNA]</scope>
</reference>
<evidence type="ECO:0000256" key="1">
    <source>
        <dbReference type="ARBA" id="ARBA00006787"/>
    </source>
</evidence>
<evidence type="ECO:0000256" key="4">
    <source>
        <dbReference type="ARBA" id="ARBA00023004"/>
    </source>
</evidence>
<keyword evidence="3" id="KW-0223">Dioxygenase</keyword>
<dbReference type="PANTHER" id="PTHR10543">
    <property type="entry name" value="BETA-CAROTENE DIOXYGENASE"/>
    <property type="match status" value="1"/>
</dbReference>
<dbReference type="AlphaFoldDB" id="U5CYP7"/>
<feature type="binding site" evidence="5">
    <location>
        <position position="300"/>
    </location>
    <ligand>
        <name>Fe cation</name>
        <dbReference type="ChEBI" id="CHEBI:24875"/>
        <note>catalytic</note>
    </ligand>
</feature>
<comment type="similarity">
    <text evidence="1">Belongs to the carotenoid oxygenase family.</text>
</comment>
<evidence type="ECO:0000256" key="2">
    <source>
        <dbReference type="ARBA" id="ARBA00022723"/>
    </source>
</evidence>
<keyword evidence="2 5" id="KW-0479">Metal-binding</keyword>
<dbReference type="eggNOG" id="KOG1285">
    <property type="taxonomic scope" value="Eukaryota"/>
</dbReference>
<dbReference type="HOGENOM" id="CLU_016472_2_0_1"/>
<sequence length="313" mass="35111">MSNGSWDLPFTSHPKTAPGTGVLVIMGVDAMKPYCVLGLMADGERLIHKADLEFERSSLCHEIGVTEKYNVIMDLPLTMNVARLITGGPIFSQNDEVHLTWGQNLSRPDFGLDKSKFFSRGFRALDLEKGGDLSIDGIFLSRMYEWRLNMKNGEVTERNLTGEELSMEFSVINSEYIGLRNKYGYAQVVDSMASAHCGLPTILKYGKFAKLCFEEIQEKQRGSENMIKIEYHELEENQFCSGLAFVAKPGQGKEDEGWLISFVHNEDANLSQVYIIDVKNFCGGPVAKITLPKRVPYGFHSAFISKQCIRKPA</sequence>
<accession>U5CYP7</accession>
<dbReference type="Pfam" id="PF03055">
    <property type="entry name" value="RPE65"/>
    <property type="match status" value="2"/>
</dbReference>
<evidence type="ECO:0000256" key="3">
    <source>
        <dbReference type="ARBA" id="ARBA00022964"/>
    </source>
</evidence>
<dbReference type="InterPro" id="IPR004294">
    <property type="entry name" value="Carotenoid_Oase"/>
</dbReference>
<name>U5CYP7_AMBTC</name>
<dbReference type="Proteomes" id="UP000017836">
    <property type="component" value="Unassembled WGS sequence"/>
</dbReference>
<comment type="cofactor">
    <cofactor evidence="5">
        <name>Fe(2+)</name>
        <dbReference type="ChEBI" id="CHEBI:29033"/>
    </cofactor>
    <text evidence="5">Binds 1 Fe(2+) ion per subunit.</text>
</comment>
<protein>
    <submittedName>
        <fullName evidence="6">Uncharacterized protein</fullName>
    </submittedName>
</protein>
<dbReference type="GO" id="GO:0046872">
    <property type="term" value="F:metal ion binding"/>
    <property type="evidence" value="ECO:0007669"/>
    <property type="project" value="UniProtKB-KW"/>
</dbReference>
<dbReference type="EMBL" id="KI392510">
    <property type="protein sequence ID" value="ERN15065.1"/>
    <property type="molecule type" value="Genomic_DNA"/>
</dbReference>
<proteinExistence type="inferred from homology"/>
<gene>
    <name evidence="6" type="ORF">AMTR_s00056p00029160</name>
</gene>
<keyword evidence="3" id="KW-0560">Oxidoreductase</keyword>
<feature type="binding site" evidence="5">
    <location>
        <position position="13"/>
    </location>
    <ligand>
        <name>Fe cation</name>
        <dbReference type="ChEBI" id="CHEBI:24875"/>
        <note>catalytic</note>
    </ligand>
</feature>
<keyword evidence="4 5" id="KW-0408">Iron</keyword>